<dbReference type="Gene3D" id="1.25.40.10">
    <property type="entry name" value="Tetratricopeptide repeat domain"/>
    <property type="match status" value="4"/>
</dbReference>
<dbReference type="PANTHER" id="PTHR46128">
    <property type="entry name" value="MITOCHONDRIAL GROUP I INTRON SPLICING FACTOR CCM1"/>
    <property type="match status" value="1"/>
</dbReference>
<dbReference type="PROSITE" id="PS51375">
    <property type="entry name" value="PPR"/>
    <property type="match status" value="1"/>
</dbReference>
<dbReference type="InterPro" id="IPR050872">
    <property type="entry name" value="PPR_P_subfamily"/>
</dbReference>
<accession>A0A5C3LW71</accession>
<evidence type="ECO:0000313" key="4">
    <source>
        <dbReference type="Proteomes" id="UP000308652"/>
    </source>
</evidence>
<keyword evidence="4" id="KW-1185">Reference proteome</keyword>
<evidence type="ECO:0000256" key="2">
    <source>
        <dbReference type="PROSITE-ProRule" id="PRU00708"/>
    </source>
</evidence>
<dbReference type="EMBL" id="ML213611">
    <property type="protein sequence ID" value="TFK36965.1"/>
    <property type="molecule type" value="Genomic_DNA"/>
</dbReference>
<reference evidence="3 4" key="1">
    <citation type="journal article" date="2019" name="Nat. Ecol. Evol.">
        <title>Megaphylogeny resolves global patterns of mushroom evolution.</title>
        <authorList>
            <person name="Varga T."/>
            <person name="Krizsan K."/>
            <person name="Foldi C."/>
            <person name="Dima B."/>
            <person name="Sanchez-Garcia M."/>
            <person name="Sanchez-Ramirez S."/>
            <person name="Szollosi G.J."/>
            <person name="Szarkandi J.G."/>
            <person name="Papp V."/>
            <person name="Albert L."/>
            <person name="Andreopoulos W."/>
            <person name="Angelini C."/>
            <person name="Antonin V."/>
            <person name="Barry K.W."/>
            <person name="Bougher N.L."/>
            <person name="Buchanan P."/>
            <person name="Buyck B."/>
            <person name="Bense V."/>
            <person name="Catcheside P."/>
            <person name="Chovatia M."/>
            <person name="Cooper J."/>
            <person name="Damon W."/>
            <person name="Desjardin D."/>
            <person name="Finy P."/>
            <person name="Geml J."/>
            <person name="Haridas S."/>
            <person name="Hughes K."/>
            <person name="Justo A."/>
            <person name="Karasinski D."/>
            <person name="Kautmanova I."/>
            <person name="Kiss B."/>
            <person name="Kocsube S."/>
            <person name="Kotiranta H."/>
            <person name="LaButti K.M."/>
            <person name="Lechner B.E."/>
            <person name="Liimatainen K."/>
            <person name="Lipzen A."/>
            <person name="Lukacs Z."/>
            <person name="Mihaltcheva S."/>
            <person name="Morgado L.N."/>
            <person name="Niskanen T."/>
            <person name="Noordeloos M.E."/>
            <person name="Ohm R.A."/>
            <person name="Ortiz-Santana B."/>
            <person name="Ovrebo C."/>
            <person name="Racz N."/>
            <person name="Riley R."/>
            <person name="Savchenko A."/>
            <person name="Shiryaev A."/>
            <person name="Soop K."/>
            <person name="Spirin V."/>
            <person name="Szebenyi C."/>
            <person name="Tomsovsky M."/>
            <person name="Tulloss R.E."/>
            <person name="Uehling J."/>
            <person name="Grigoriev I.V."/>
            <person name="Vagvolgyi C."/>
            <person name="Papp T."/>
            <person name="Martin F.M."/>
            <person name="Miettinen O."/>
            <person name="Hibbett D.S."/>
            <person name="Nagy L.G."/>
        </authorList>
    </citation>
    <scope>NUCLEOTIDE SEQUENCE [LARGE SCALE GENOMIC DNA]</scope>
    <source>
        <strain evidence="3 4">CBS 166.37</strain>
    </source>
</reference>
<organism evidence="3 4">
    <name type="scientific">Crucibulum laeve</name>
    <dbReference type="NCBI Taxonomy" id="68775"/>
    <lineage>
        <taxon>Eukaryota</taxon>
        <taxon>Fungi</taxon>
        <taxon>Dikarya</taxon>
        <taxon>Basidiomycota</taxon>
        <taxon>Agaricomycotina</taxon>
        <taxon>Agaricomycetes</taxon>
        <taxon>Agaricomycetidae</taxon>
        <taxon>Agaricales</taxon>
        <taxon>Agaricineae</taxon>
        <taxon>Nidulariaceae</taxon>
        <taxon>Crucibulum</taxon>
    </lineage>
</organism>
<dbReference type="PANTHER" id="PTHR46128:SF329">
    <property type="entry name" value="MITOCHONDRIAL GROUP I INTRON SPLICING FACTOR DMR1"/>
    <property type="match status" value="1"/>
</dbReference>
<feature type="repeat" description="PPR" evidence="2">
    <location>
        <begin position="355"/>
        <end position="389"/>
    </location>
</feature>
<sequence length="762" mass="86187">MFVSRRLTRLALARSLPKCQHNTRIIPPRPSATAAYSSTRTLLVPVASGSVSKADAIVEKLRTTPHILEVHGFYKALVDELRAEKRDKNIARTSPLSEEDLNDLIDVLAVSGRPADLQRIHDVFSDMHSLFGVRPSVHHHTNIIRRLIERGNAHIVENWLLKMPSSCGHFIPTHEQYHMFLEAFLNVEPFGFVRNAILSMRKTGCLPNSETFLILFQARWKAAEIENKIPHVIVFSRLLDEIKMEGAIYDPELLNLLYDNYESRGYPVYAEEIRAAYLGIFSDSSSSRRNQHRLWRAKLAAVAQTRGLKSAVDLYLNEAEKDGYDASSAALSILRHSRHIDDLRFVEEKLSIQADSSHWAMLIANSARADNPAEALTLYEGSREAGIVPDARLVAPLIRILCRSTSKIPNDDNLVQALAIYDDLVAVAPAKEKQKLDKTQHSQGPDSDIYQNLLRGVATSSDIGKYYGTAMSLLEDMKSRGVTVEDTFTASSLIVVLMRRSTDATEALDVYRGLRDSLDEKGCAVVLNCFCKLAFDGNLPIPSLTNYFEIVNDMRRRGLKITGEVYTILLHHIAKLGTEVRKQKSDSDPDTLERLINTTRRTHDLITLDASISPDAYLWNQLMDAYQRLGCFADACRVWDTMYVCGRYNQASVSIILDACGYAGAWPMAKRICGRLFQDRFVFNIRNWNSWLECLCRLGRINDAVKVACVDMGKVPDSIPPDVESIKILMKFARNTTQHVEVRSRIQRHLPELWKTLPKEYW</sequence>
<protein>
    <submittedName>
        <fullName evidence="3">Pentatricopeptide repeat-containing protein</fullName>
    </submittedName>
</protein>
<dbReference type="InterPro" id="IPR002885">
    <property type="entry name" value="PPR_rpt"/>
</dbReference>
<dbReference type="Proteomes" id="UP000308652">
    <property type="component" value="Unassembled WGS sequence"/>
</dbReference>
<evidence type="ECO:0000313" key="3">
    <source>
        <dbReference type="EMBL" id="TFK36965.1"/>
    </source>
</evidence>
<evidence type="ECO:0000256" key="1">
    <source>
        <dbReference type="ARBA" id="ARBA00007626"/>
    </source>
</evidence>
<dbReference type="NCBIfam" id="TIGR00756">
    <property type="entry name" value="PPR"/>
    <property type="match status" value="1"/>
</dbReference>
<gene>
    <name evidence="3" type="ORF">BDQ12DRAFT_653831</name>
</gene>
<dbReference type="STRING" id="68775.A0A5C3LW71"/>
<dbReference type="AlphaFoldDB" id="A0A5C3LW71"/>
<dbReference type="OrthoDB" id="185373at2759"/>
<name>A0A5C3LW71_9AGAR</name>
<comment type="similarity">
    <text evidence="1">Belongs to the PPR family. P subfamily.</text>
</comment>
<proteinExistence type="inferred from homology"/>
<dbReference type="Pfam" id="PF01535">
    <property type="entry name" value="PPR"/>
    <property type="match status" value="2"/>
</dbReference>
<dbReference type="InterPro" id="IPR011990">
    <property type="entry name" value="TPR-like_helical_dom_sf"/>
</dbReference>